<name>A0A915JS40_ROMCU</name>
<organism evidence="1 2">
    <name type="scientific">Romanomermis culicivorax</name>
    <name type="common">Nematode worm</name>
    <dbReference type="NCBI Taxonomy" id="13658"/>
    <lineage>
        <taxon>Eukaryota</taxon>
        <taxon>Metazoa</taxon>
        <taxon>Ecdysozoa</taxon>
        <taxon>Nematoda</taxon>
        <taxon>Enoplea</taxon>
        <taxon>Dorylaimia</taxon>
        <taxon>Mermithida</taxon>
        <taxon>Mermithoidea</taxon>
        <taxon>Mermithidae</taxon>
        <taxon>Romanomermis</taxon>
    </lineage>
</organism>
<dbReference type="WBParaSite" id="nRc.2.0.1.t29056-RA">
    <property type="protein sequence ID" value="nRc.2.0.1.t29056-RA"/>
    <property type="gene ID" value="nRc.2.0.1.g29056"/>
</dbReference>
<reference evidence="2" key="1">
    <citation type="submission" date="2022-11" db="UniProtKB">
        <authorList>
            <consortium name="WormBaseParasite"/>
        </authorList>
    </citation>
    <scope>IDENTIFICATION</scope>
</reference>
<accession>A0A915JS40</accession>
<evidence type="ECO:0000313" key="1">
    <source>
        <dbReference type="Proteomes" id="UP000887565"/>
    </source>
</evidence>
<proteinExistence type="predicted"/>
<evidence type="ECO:0000313" key="2">
    <source>
        <dbReference type="WBParaSite" id="nRc.2.0.1.t29056-RA"/>
    </source>
</evidence>
<dbReference type="Proteomes" id="UP000887565">
    <property type="component" value="Unplaced"/>
</dbReference>
<protein>
    <submittedName>
        <fullName evidence="2">Uncharacterized protein</fullName>
    </submittedName>
</protein>
<keyword evidence="1" id="KW-1185">Reference proteome</keyword>
<sequence>MNNDVKKWAPTIHAARSTPVVVRQVNQGVKKLKAVLPTTENRFAQRVPNREANLSQIEPSSLQPIIFEENFHKKFYTSVKKYILQHRSFCPFLGNMCRMSLIYLDCYCGDTPNK</sequence>
<dbReference type="AlphaFoldDB" id="A0A915JS40"/>